<protein>
    <submittedName>
        <fullName evidence="2">EpsI family protein</fullName>
    </submittedName>
</protein>
<accession>A0ABT7LJH0</accession>
<comment type="caution">
    <text evidence="2">The sequence shown here is derived from an EMBL/GenBank/DDBJ whole genome shotgun (WGS) entry which is preliminary data.</text>
</comment>
<feature type="domain" description="Methanolan biosynthesis EpsI" evidence="1">
    <location>
        <begin position="8"/>
        <end position="216"/>
    </location>
</feature>
<evidence type="ECO:0000313" key="2">
    <source>
        <dbReference type="EMBL" id="MDL5032954.1"/>
    </source>
</evidence>
<dbReference type="Proteomes" id="UP001238603">
    <property type="component" value="Unassembled WGS sequence"/>
</dbReference>
<dbReference type="NCBIfam" id="TIGR02914">
    <property type="entry name" value="EpsI_fam"/>
    <property type="match status" value="1"/>
</dbReference>
<dbReference type="NCBIfam" id="NF045609">
    <property type="entry name" value="EpsI_type_B"/>
    <property type="match status" value="1"/>
</dbReference>
<dbReference type="InterPro" id="IPR014263">
    <property type="entry name" value="Methanolan_biosynth_EpsI"/>
</dbReference>
<evidence type="ECO:0000313" key="3">
    <source>
        <dbReference type="Proteomes" id="UP001238603"/>
    </source>
</evidence>
<evidence type="ECO:0000259" key="1">
    <source>
        <dbReference type="Pfam" id="PF11984"/>
    </source>
</evidence>
<reference evidence="2 3" key="1">
    <citation type="submission" date="2023-06" db="EMBL/GenBank/DDBJ databases">
        <title>Pelomonas sp. APW6 16S ribosomal RNA gene genome sequencing and assembly.</title>
        <authorList>
            <person name="Woo H."/>
        </authorList>
    </citation>
    <scope>NUCLEOTIDE SEQUENCE [LARGE SCALE GENOMIC DNA]</scope>
    <source>
        <strain evidence="2 3">APW6</strain>
    </source>
</reference>
<dbReference type="Pfam" id="PF11984">
    <property type="entry name" value="DUF3485"/>
    <property type="match status" value="1"/>
</dbReference>
<keyword evidence="3" id="KW-1185">Reference proteome</keyword>
<dbReference type="RefSeq" id="WP_285983016.1">
    <property type="nucleotide sequence ID" value="NZ_JASVDS010000003.1"/>
</dbReference>
<dbReference type="EMBL" id="JASVDS010000003">
    <property type="protein sequence ID" value="MDL5032954.1"/>
    <property type="molecule type" value="Genomic_DNA"/>
</dbReference>
<proteinExistence type="predicted"/>
<name>A0ABT7LJH0_9BURK</name>
<dbReference type="InterPro" id="IPR054653">
    <property type="entry name" value="EpsI_type_B_pred"/>
</dbReference>
<organism evidence="2 3">
    <name type="scientific">Roseateles subflavus</name>
    <dbReference type="NCBI Taxonomy" id="3053353"/>
    <lineage>
        <taxon>Bacteria</taxon>
        <taxon>Pseudomonadati</taxon>
        <taxon>Pseudomonadota</taxon>
        <taxon>Betaproteobacteria</taxon>
        <taxon>Burkholderiales</taxon>
        <taxon>Sphaerotilaceae</taxon>
        <taxon>Roseateles</taxon>
    </lineage>
</organism>
<sequence>MNAQRRALLVAAAMGGTAVLAEQARPRRFLADEEPRVPLAQLVPTRFGAWQLDPSIVPLVPNPQQQQVLAETYDEVLALSFRNPQRELVMLSLAYGRNQHKGMMIHRPEICYPAQGFRLEQDVFDATVPLAGGPLPLKRLVASQGRRHEPISYWVVVGDELTSFGYPHRWAALRYGLRGLIPDGVLVRVSSLSADNAQGFALHAGFIRDWAQALDPAARRRLLGRGHG</sequence>
<gene>
    <name evidence="2" type="ORF">QRD43_13645</name>
</gene>